<feature type="compositionally biased region" description="Acidic residues" evidence="1">
    <location>
        <begin position="128"/>
        <end position="137"/>
    </location>
</feature>
<dbReference type="EMBL" id="KK111572">
    <property type="protein sequence ID" value="EZA46354.1"/>
    <property type="molecule type" value="Genomic_DNA"/>
</dbReference>
<evidence type="ECO:0000313" key="2">
    <source>
        <dbReference type="EMBL" id="EZA46354.1"/>
    </source>
</evidence>
<feature type="compositionally biased region" description="Basic and acidic residues" evidence="1">
    <location>
        <begin position="166"/>
        <end position="180"/>
    </location>
</feature>
<feature type="region of interest" description="Disordered" evidence="1">
    <location>
        <begin position="109"/>
        <end position="145"/>
    </location>
</feature>
<keyword evidence="3" id="KW-1185">Reference proteome</keyword>
<reference evidence="2 3" key="1">
    <citation type="journal article" date="2014" name="Curr. Biol.">
        <title>The genome of the clonal raider ant Cerapachys biroi.</title>
        <authorList>
            <person name="Oxley P.R."/>
            <person name="Ji L."/>
            <person name="Fetter-Pruneda I."/>
            <person name="McKenzie S.K."/>
            <person name="Li C."/>
            <person name="Hu H."/>
            <person name="Zhang G."/>
            <person name="Kronauer D.J."/>
        </authorList>
    </citation>
    <scope>NUCLEOTIDE SEQUENCE [LARGE SCALE GENOMIC DNA]</scope>
</reference>
<dbReference type="OMA" id="RCIALEH"/>
<dbReference type="GO" id="GO:0032797">
    <property type="term" value="C:SMN complex"/>
    <property type="evidence" value="ECO:0007669"/>
    <property type="project" value="InterPro"/>
</dbReference>
<feature type="compositionally biased region" description="Polar residues" evidence="1">
    <location>
        <begin position="112"/>
        <end position="123"/>
    </location>
</feature>
<proteinExistence type="predicted"/>
<dbReference type="AlphaFoldDB" id="A0A026VU22"/>
<dbReference type="PANTHER" id="PTHR16238:SF7">
    <property type="entry name" value="GEM-ASSOCIATED PROTEIN 8"/>
    <property type="match status" value="1"/>
</dbReference>
<protein>
    <submittedName>
        <fullName evidence="2">Gem-associated protein</fullName>
    </submittedName>
</protein>
<evidence type="ECO:0000313" key="3">
    <source>
        <dbReference type="Proteomes" id="UP000053097"/>
    </source>
</evidence>
<name>A0A026VU22_OOCBI</name>
<gene>
    <name evidence="2" type="ORF">X777_00249</name>
</gene>
<dbReference type="Pfam" id="PF15348">
    <property type="entry name" value="GEMIN8"/>
    <property type="match status" value="1"/>
</dbReference>
<organism evidence="2 3">
    <name type="scientific">Ooceraea biroi</name>
    <name type="common">Clonal raider ant</name>
    <name type="synonym">Cerapachys biroi</name>
    <dbReference type="NCBI Taxonomy" id="2015173"/>
    <lineage>
        <taxon>Eukaryota</taxon>
        <taxon>Metazoa</taxon>
        <taxon>Ecdysozoa</taxon>
        <taxon>Arthropoda</taxon>
        <taxon>Hexapoda</taxon>
        <taxon>Insecta</taxon>
        <taxon>Pterygota</taxon>
        <taxon>Neoptera</taxon>
        <taxon>Endopterygota</taxon>
        <taxon>Hymenoptera</taxon>
        <taxon>Apocrita</taxon>
        <taxon>Aculeata</taxon>
        <taxon>Formicoidea</taxon>
        <taxon>Formicidae</taxon>
        <taxon>Dorylinae</taxon>
        <taxon>Ooceraea</taxon>
    </lineage>
</organism>
<dbReference type="GO" id="GO:0000387">
    <property type="term" value="P:spliceosomal snRNP assembly"/>
    <property type="evidence" value="ECO:0007669"/>
    <property type="project" value="InterPro"/>
</dbReference>
<evidence type="ECO:0000256" key="1">
    <source>
        <dbReference type="SAM" id="MobiDB-lite"/>
    </source>
</evidence>
<dbReference type="STRING" id="2015173.A0A026VU22"/>
<sequence length="248" mass="29316">MPQKQRKTLRKREYVKYVKFLRKQLRRRVEDVEVRSAKQWEGYLEHTSTFDTQEAVAMDTMQADAFWKNYATAQEWQNRHNITWWRSRCIALEQENEILRNKIRSLARRNRSSVSTKKTQGQYSHEMENDEDEETQEEAAANSSENLELNVTEDWLAFLEKSERHRREMQERRKSEENVTPKKKKGVKKEPVTVSTPETVQAKRKEAGLLYGDAAPKILAMEAALQVAANRYKDLTSPQYWPNIPLKP</sequence>
<dbReference type="InterPro" id="IPR034754">
    <property type="entry name" value="GEMIN8"/>
</dbReference>
<dbReference type="PANTHER" id="PTHR16238">
    <property type="entry name" value="GEM-ASSOCIATED PROTEIN 8"/>
    <property type="match status" value="1"/>
</dbReference>
<dbReference type="Proteomes" id="UP000053097">
    <property type="component" value="Unassembled WGS sequence"/>
</dbReference>
<feature type="region of interest" description="Disordered" evidence="1">
    <location>
        <begin position="166"/>
        <end position="200"/>
    </location>
</feature>
<dbReference type="OrthoDB" id="5989213at2759"/>
<accession>A0A026VU22</accession>